<protein>
    <recommendedName>
        <fullName evidence="3">peptidylprolyl isomerase</fullName>
        <ecNumber evidence="3">5.2.1.8</ecNumber>
    </recommendedName>
</protein>
<dbReference type="InterPro" id="IPR014282">
    <property type="entry name" value="Nitrogen_fix_NifM"/>
</dbReference>
<dbReference type="AlphaFoldDB" id="A0A839INI7"/>
<keyword evidence="8" id="KW-1185">Reference proteome</keyword>
<name>A0A839INI7_9GAMM</name>
<dbReference type="GO" id="GO:0003755">
    <property type="term" value="F:peptidyl-prolyl cis-trans isomerase activity"/>
    <property type="evidence" value="ECO:0007669"/>
    <property type="project" value="UniProtKB-KW"/>
</dbReference>
<dbReference type="SUPFAM" id="SSF109998">
    <property type="entry name" value="Triger factor/SurA peptide-binding domain-like"/>
    <property type="match status" value="1"/>
</dbReference>
<evidence type="ECO:0000256" key="2">
    <source>
        <dbReference type="ARBA" id="ARBA00007656"/>
    </source>
</evidence>
<dbReference type="SUPFAM" id="SSF54534">
    <property type="entry name" value="FKBP-like"/>
    <property type="match status" value="1"/>
</dbReference>
<evidence type="ECO:0000259" key="6">
    <source>
        <dbReference type="PROSITE" id="PS50198"/>
    </source>
</evidence>
<comment type="caution">
    <text evidence="7">The sequence shown here is derived from an EMBL/GenBank/DDBJ whole genome shotgun (WGS) entry which is preliminary data.</text>
</comment>
<gene>
    <name evidence="7" type="primary">nifM</name>
    <name evidence="7" type="ORF">H4O21_07730</name>
</gene>
<dbReference type="InterPro" id="IPR027304">
    <property type="entry name" value="Trigger_fact/SurA_dom_sf"/>
</dbReference>
<dbReference type="Gene3D" id="3.10.50.40">
    <property type="match status" value="1"/>
</dbReference>
<evidence type="ECO:0000256" key="5">
    <source>
        <dbReference type="PROSITE-ProRule" id="PRU00278"/>
    </source>
</evidence>
<feature type="domain" description="PpiC" evidence="6">
    <location>
        <begin position="140"/>
        <end position="242"/>
    </location>
</feature>
<sequence>MLVNEKEALAYLELKIANARFAHAPGQLTAHQQREIKLIARRQFILEERVLASSEAQQIVLTDATLDEVFFRQREAYDSTQLFEQALSQQSLTKDGYRMALQRELIVDAVLETVAHRAKPVSEQEAREYYDRYPERFTLPEKRRTSHILITLKDDFSESEAQEVRELLNVIRVQVMEDPESFNELALRYSQCPTAVEGGQLGLVPQGILYDELDAVLFKMKIGDISAPVLSPMGYHLLWCKELIPTEKKTFAEARDVILQKMNIKRKEELKKDWIRQLSRVAVQDRSRKSEQE</sequence>
<dbReference type="Proteomes" id="UP000565262">
    <property type="component" value="Unassembled WGS sequence"/>
</dbReference>
<dbReference type="PANTHER" id="PTHR47245">
    <property type="entry name" value="PEPTIDYLPROLYL ISOMERASE"/>
    <property type="match status" value="1"/>
</dbReference>
<organism evidence="7 8">
    <name type="scientific">Oceanospirillum sediminis</name>
    <dbReference type="NCBI Taxonomy" id="2760088"/>
    <lineage>
        <taxon>Bacteria</taxon>
        <taxon>Pseudomonadati</taxon>
        <taxon>Pseudomonadota</taxon>
        <taxon>Gammaproteobacteria</taxon>
        <taxon>Oceanospirillales</taxon>
        <taxon>Oceanospirillaceae</taxon>
        <taxon>Oceanospirillum</taxon>
    </lineage>
</organism>
<keyword evidence="5" id="KW-0413">Isomerase</keyword>
<keyword evidence="4 5" id="KW-0697">Rotamase</keyword>
<accession>A0A839INI7</accession>
<evidence type="ECO:0000256" key="3">
    <source>
        <dbReference type="ARBA" id="ARBA00013194"/>
    </source>
</evidence>
<evidence type="ECO:0000256" key="1">
    <source>
        <dbReference type="ARBA" id="ARBA00000971"/>
    </source>
</evidence>
<dbReference type="RefSeq" id="WP_182808277.1">
    <property type="nucleotide sequence ID" value="NZ_JACJFM010000007.1"/>
</dbReference>
<dbReference type="PROSITE" id="PS50198">
    <property type="entry name" value="PPIC_PPIASE_2"/>
    <property type="match status" value="1"/>
</dbReference>
<evidence type="ECO:0000256" key="4">
    <source>
        <dbReference type="ARBA" id="ARBA00023110"/>
    </source>
</evidence>
<dbReference type="NCBIfam" id="TIGR02933">
    <property type="entry name" value="nifM_nitrog"/>
    <property type="match status" value="1"/>
</dbReference>
<comment type="catalytic activity">
    <reaction evidence="1">
        <text>[protein]-peptidylproline (omega=180) = [protein]-peptidylproline (omega=0)</text>
        <dbReference type="Rhea" id="RHEA:16237"/>
        <dbReference type="Rhea" id="RHEA-COMP:10747"/>
        <dbReference type="Rhea" id="RHEA-COMP:10748"/>
        <dbReference type="ChEBI" id="CHEBI:83833"/>
        <dbReference type="ChEBI" id="CHEBI:83834"/>
        <dbReference type="EC" id="5.2.1.8"/>
    </reaction>
</comment>
<reference evidence="7 8" key="1">
    <citation type="submission" date="2020-08" db="EMBL/GenBank/DDBJ databases">
        <title>Oceanospirillum sp. nov. isolated from marine sediment.</title>
        <authorList>
            <person name="Ji X."/>
        </authorList>
    </citation>
    <scope>NUCLEOTIDE SEQUENCE [LARGE SCALE GENOMIC DNA]</scope>
    <source>
        <strain evidence="7 8">D5</strain>
    </source>
</reference>
<dbReference type="EMBL" id="JACJFM010000007">
    <property type="protein sequence ID" value="MBB1486498.1"/>
    <property type="molecule type" value="Genomic_DNA"/>
</dbReference>
<dbReference type="Gene3D" id="1.10.4030.10">
    <property type="entry name" value="Porin chaperone SurA, peptide-binding domain"/>
    <property type="match status" value="1"/>
</dbReference>
<evidence type="ECO:0000313" key="8">
    <source>
        <dbReference type="Proteomes" id="UP000565262"/>
    </source>
</evidence>
<dbReference type="InterPro" id="IPR046357">
    <property type="entry name" value="PPIase_dom_sf"/>
</dbReference>
<evidence type="ECO:0000313" key="7">
    <source>
        <dbReference type="EMBL" id="MBB1486498.1"/>
    </source>
</evidence>
<comment type="similarity">
    <text evidence="2">Belongs to the PpiC/parvulin rotamase family.</text>
</comment>
<dbReference type="Pfam" id="PF00639">
    <property type="entry name" value="Rotamase"/>
    <property type="match status" value="1"/>
</dbReference>
<dbReference type="PANTHER" id="PTHR47245:SF2">
    <property type="entry name" value="PEPTIDYL-PROLYL CIS-TRANS ISOMERASE HP_0175-RELATED"/>
    <property type="match status" value="1"/>
</dbReference>
<dbReference type="InterPro" id="IPR050245">
    <property type="entry name" value="PrsA_foldase"/>
</dbReference>
<proteinExistence type="inferred from homology"/>
<dbReference type="EC" id="5.2.1.8" evidence="3"/>
<dbReference type="InterPro" id="IPR000297">
    <property type="entry name" value="PPIase_PpiC"/>
</dbReference>